<evidence type="ECO:0000313" key="9">
    <source>
        <dbReference type="Proteomes" id="UP000252187"/>
    </source>
</evidence>
<dbReference type="PANTHER" id="PTHR35007">
    <property type="entry name" value="INTEGRAL MEMBRANE PROTEIN-RELATED"/>
    <property type="match status" value="1"/>
</dbReference>
<name>A0A365P6M0_9ACTN</name>
<dbReference type="PANTHER" id="PTHR35007:SF1">
    <property type="entry name" value="PILUS ASSEMBLY PROTEIN"/>
    <property type="match status" value="1"/>
</dbReference>
<evidence type="ECO:0000256" key="5">
    <source>
        <dbReference type="ARBA" id="ARBA00023136"/>
    </source>
</evidence>
<feature type="transmembrane region" description="Helical" evidence="6">
    <location>
        <begin position="114"/>
        <end position="132"/>
    </location>
</feature>
<feature type="transmembrane region" description="Helical" evidence="6">
    <location>
        <begin position="89"/>
        <end position="108"/>
    </location>
</feature>
<dbReference type="AlphaFoldDB" id="A0A365P6M0"/>
<protein>
    <submittedName>
        <fullName evidence="8">Type II secretion system protein F</fullName>
    </submittedName>
</protein>
<comment type="subcellular location">
    <subcellularLocation>
        <location evidence="1">Cell membrane</location>
        <topology evidence="1">Multi-pass membrane protein</topology>
    </subcellularLocation>
</comment>
<accession>A0A365P6M0</accession>
<keyword evidence="5 6" id="KW-0472">Membrane</keyword>
<evidence type="ECO:0000256" key="6">
    <source>
        <dbReference type="SAM" id="Phobius"/>
    </source>
</evidence>
<dbReference type="Proteomes" id="UP000252187">
    <property type="component" value="Unassembled WGS sequence"/>
</dbReference>
<evidence type="ECO:0000256" key="1">
    <source>
        <dbReference type="ARBA" id="ARBA00004651"/>
    </source>
</evidence>
<feature type="transmembrane region" description="Helical" evidence="6">
    <location>
        <begin position="255"/>
        <end position="274"/>
    </location>
</feature>
<dbReference type="InterPro" id="IPR042094">
    <property type="entry name" value="T2SS_GspF_sf"/>
</dbReference>
<dbReference type="EMBL" id="QNTT01000071">
    <property type="protein sequence ID" value="RBA30646.1"/>
    <property type="molecule type" value="Genomic_DNA"/>
</dbReference>
<evidence type="ECO:0000256" key="2">
    <source>
        <dbReference type="ARBA" id="ARBA00022475"/>
    </source>
</evidence>
<dbReference type="Gene3D" id="1.20.81.30">
    <property type="entry name" value="Type II secretion system (T2SS), domain F"/>
    <property type="match status" value="1"/>
</dbReference>
<comment type="caution">
    <text evidence="8">The sequence shown here is derived from an EMBL/GenBank/DDBJ whole genome shotgun (WGS) entry which is preliminary data.</text>
</comment>
<dbReference type="Pfam" id="PF00482">
    <property type="entry name" value="T2SSF"/>
    <property type="match status" value="1"/>
</dbReference>
<evidence type="ECO:0000259" key="7">
    <source>
        <dbReference type="Pfam" id="PF00482"/>
    </source>
</evidence>
<reference evidence="8 9" key="1">
    <citation type="submission" date="2018-06" db="EMBL/GenBank/DDBJ databases">
        <title>Whole genome sequencing of four bacterial strains from South Shetland trench revealing bio-synthetic gene clusters.</title>
        <authorList>
            <person name="Abdel-Mageed W.M."/>
            <person name="Lehri B."/>
            <person name="Jarmusch S.A."/>
            <person name="Miranda K."/>
            <person name="Goodfellow M."/>
            <person name="Jaspars M."/>
            <person name="Karlyshev A.V."/>
        </authorList>
    </citation>
    <scope>NUCLEOTIDE SEQUENCE [LARGE SCALE GENOMIC DNA]</scope>
    <source>
        <strain evidence="8 9">SST1</strain>
    </source>
</reference>
<evidence type="ECO:0000256" key="3">
    <source>
        <dbReference type="ARBA" id="ARBA00022692"/>
    </source>
</evidence>
<gene>
    <name evidence="8" type="ORF">DQ226_16445</name>
</gene>
<sequence length="314" mass="33268">MSQTLLSPAGFAIAALTLALLTGGYLILSPAPGRIPRERRRPGMAEGPGPISRAATAATDAIDSLLRRRGTTGAGQLERAGVRMGLQDYVFLVVVASIVAFALGLILVGPLMGTFLALLAPAGGYALLQILASRRRAKFADQLDDSLQLMSSSLRAGHSMLQALASVAREAEEPTSEEFARIINETRVGRDLGSALEETANRMGSQDFVWVTQAIAINREVGGNLAEVLDAVGHTIRERNQIRRQVAALAAEGKLSAYVLMALPFSIGGFLFVSNPSYIGVLTQSPLGWGMIAAGVVMLTIGGIWLSKVVRIKF</sequence>
<keyword evidence="4 6" id="KW-1133">Transmembrane helix</keyword>
<feature type="transmembrane region" description="Helical" evidence="6">
    <location>
        <begin position="6"/>
        <end position="28"/>
    </location>
</feature>
<dbReference type="InterPro" id="IPR018076">
    <property type="entry name" value="T2SS_GspF_dom"/>
</dbReference>
<evidence type="ECO:0000313" key="8">
    <source>
        <dbReference type="EMBL" id="RBA30646.1"/>
    </source>
</evidence>
<feature type="transmembrane region" description="Helical" evidence="6">
    <location>
        <begin position="286"/>
        <end position="306"/>
    </location>
</feature>
<evidence type="ECO:0000256" key="4">
    <source>
        <dbReference type="ARBA" id="ARBA00022989"/>
    </source>
</evidence>
<feature type="domain" description="Type II secretion system protein GspF" evidence="7">
    <location>
        <begin position="147"/>
        <end position="271"/>
    </location>
</feature>
<keyword evidence="2" id="KW-1003">Cell membrane</keyword>
<organism evidence="8 9">
    <name type="scientific">Dietzia maris</name>
    <dbReference type="NCBI Taxonomy" id="37915"/>
    <lineage>
        <taxon>Bacteria</taxon>
        <taxon>Bacillati</taxon>
        <taxon>Actinomycetota</taxon>
        <taxon>Actinomycetes</taxon>
        <taxon>Mycobacteriales</taxon>
        <taxon>Dietziaceae</taxon>
        <taxon>Dietzia</taxon>
    </lineage>
</organism>
<dbReference type="GO" id="GO:0005886">
    <property type="term" value="C:plasma membrane"/>
    <property type="evidence" value="ECO:0007669"/>
    <property type="project" value="UniProtKB-SubCell"/>
</dbReference>
<proteinExistence type="predicted"/>
<keyword evidence="3 6" id="KW-0812">Transmembrane</keyword>